<evidence type="ECO:0000313" key="3">
    <source>
        <dbReference type="Proteomes" id="UP000272729"/>
    </source>
</evidence>
<dbReference type="GO" id="GO:0003824">
    <property type="term" value="F:catalytic activity"/>
    <property type="evidence" value="ECO:0007669"/>
    <property type="project" value="UniProtKB-ARBA"/>
</dbReference>
<evidence type="ECO:0000313" key="2">
    <source>
        <dbReference type="EMBL" id="RKT74786.1"/>
    </source>
</evidence>
<gene>
    <name evidence="2" type="ORF">DFJ66_8157</name>
</gene>
<dbReference type="EMBL" id="RBXR01000001">
    <property type="protein sequence ID" value="RKT74786.1"/>
    <property type="molecule type" value="Genomic_DNA"/>
</dbReference>
<dbReference type="SUPFAM" id="SSF53474">
    <property type="entry name" value="alpha/beta-Hydrolases"/>
    <property type="match status" value="1"/>
</dbReference>
<keyword evidence="3" id="KW-1185">Reference proteome</keyword>
<dbReference type="AlphaFoldDB" id="A0A495XPI1"/>
<sequence>MVRERAVAGLPVRAVEVGGTTTSVVELGSGDPLVLLHGGIECGGVTWAPVVRGLATTHRVVVPDVPGLGESAPVENLDAGSLGRWLVRLMAVTGLDHPVLVVHSLVGSLAVRAVAAGVGPAVRQLVVCAVPAVGPYRMPVKLRYLAVRFAIRPTAANAERFDRFAFLDRDAVRARDPEWYDAWAAYTQERAGTPHVKRTMSKLIGSATRRIPDVELAALSAPTALLWGRDDRMVPLSVGETAARNQGWPLHVIDDSAHAPHLEQPERFIQALRDVMSPAG</sequence>
<proteinExistence type="predicted"/>
<dbReference type="PRINTS" id="PR00111">
    <property type="entry name" value="ABHYDROLASE"/>
</dbReference>
<protein>
    <submittedName>
        <fullName evidence="2">Pimeloyl-ACP methyl ester carboxylesterase</fullName>
    </submittedName>
</protein>
<evidence type="ECO:0000259" key="1">
    <source>
        <dbReference type="Pfam" id="PF12697"/>
    </source>
</evidence>
<name>A0A495XPI1_9PSEU</name>
<dbReference type="Pfam" id="PF12697">
    <property type="entry name" value="Abhydrolase_6"/>
    <property type="match status" value="1"/>
</dbReference>
<accession>A0A495XPI1</accession>
<dbReference type="PANTHER" id="PTHR43194:SF5">
    <property type="entry name" value="PIMELOYL-[ACYL-CARRIER PROTEIN] METHYL ESTER ESTERASE"/>
    <property type="match status" value="1"/>
</dbReference>
<comment type="caution">
    <text evidence="2">The sequence shown here is derived from an EMBL/GenBank/DDBJ whole genome shotgun (WGS) entry which is preliminary data.</text>
</comment>
<dbReference type="Proteomes" id="UP000272729">
    <property type="component" value="Unassembled WGS sequence"/>
</dbReference>
<dbReference type="PANTHER" id="PTHR43194">
    <property type="entry name" value="HYDROLASE ALPHA/BETA FOLD FAMILY"/>
    <property type="match status" value="1"/>
</dbReference>
<dbReference type="InterPro" id="IPR050228">
    <property type="entry name" value="Carboxylesterase_BioH"/>
</dbReference>
<dbReference type="InterPro" id="IPR000073">
    <property type="entry name" value="AB_hydrolase_1"/>
</dbReference>
<dbReference type="Gene3D" id="3.40.50.1820">
    <property type="entry name" value="alpha/beta hydrolase"/>
    <property type="match status" value="1"/>
</dbReference>
<reference evidence="2 3" key="1">
    <citation type="submission" date="2018-10" db="EMBL/GenBank/DDBJ databases">
        <title>Sequencing the genomes of 1000 actinobacteria strains.</title>
        <authorList>
            <person name="Klenk H.-P."/>
        </authorList>
    </citation>
    <scope>NUCLEOTIDE SEQUENCE [LARGE SCALE GENOMIC DNA]</scope>
    <source>
        <strain evidence="2 3">DSM 43911</strain>
    </source>
</reference>
<organism evidence="2 3">
    <name type="scientific">Saccharothrix variisporea</name>
    <dbReference type="NCBI Taxonomy" id="543527"/>
    <lineage>
        <taxon>Bacteria</taxon>
        <taxon>Bacillati</taxon>
        <taxon>Actinomycetota</taxon>
        <taxon>Actinomycetes</taxon>
        <taxon>Pseudonocardiales</taxon>
        <taxon>Pseudonocardiaceae</taxon>
        <taxon>Saccharothrix</taxon>
    </lineage>
</organism>
<feature type="domain" description="AB hydrolase-1" evidence="1">
    <location>
        <begin position="33"/>
        <end position="271"/>
    </location>
</feature>
<dbReference type="InterPro" id="IPR029058">
    <property type="entry name" value="AB_hydrolase_fold"/>
</dbReference>